<evidence type="ECO:0000256" key="1">
    <source>
        <dbReference type="ARBA" id="ARBA00022741"/>
    </source>
</evidence>
<dbReference type="PROSITE" id="PS50901">
    <property type="entry name" value="FTSK"/>
    <property type="match status" value="1"/>
</dbReference>
<proteinExistence type="predicted"/>
<dbReference type="SUPFAM" id="SSF52540">
    <property type="entry name" value="P-loop containing nucleoside triphosphate hydrolases"/>
    <property type="match status" value="3"/>
</dbReference>
<accession>A0ABR9DME3</accession>
<feature type="binding site" evidence="3">
    <location>
        <begin position="547"/>
        <end position="554"/>
    </location>
    <ligand>
        <name>ATP</name>
        <dbReference type="ChEBI" id="CHEBI:30616"/>
    </ligand>
</feature>
<dbReference type="PANTHER" id="PTHR22683">
    <property type="entry name" value="SPORULATION PROTEIN RELATED"/>
    <property type="match status" value="1"/>
</dbReference>
<evidence type="ECO:0000256" key="3">
    <source>
        <dbReference type="PROSITE-ProRule" id="PRU00289"/>
    </source>
</evidence>
<dbReference type="Gene3D" id="3.40.50.300">
    <property type="entry name" value="P-loop containing nucleotide triphosphate hydrolases"/>
    <property type="match status" value="2"/>
</dbReference>
<comment type="caution">
    <text evidence="6">The sequence shown here is derived from an EMBL/GenBank/DDBJ whole genome shotgun (WGS) entry which is preliminary data.</text>
</comment>
<name>A0ABR9DME3_9MICO</name>
<dbReference type="EMBL" id="JACZDF010000001">
    <property type="protein sequence ID" value="MBD9698302.1"/>
    <property type="molecule type" value="Genomic_DNA"/>
</dbReference>
<dbReference type="InterPro" id="IPR050206">
    <property type="entry name" value="FtsK/SpoIIIE/SftA"/>
</dbReference>
<dbReference type="PANTHER" id="PTHR22683:SF1">
    <property type="entry name" value="TYPE VII SECRETION SYSTEM PROTEIN ESSC"/>
    <property type="match status" value="1"/>
</dbReference>
<feature type="region of interest" description="Disordered" evidence="4">
    <location>
        <begin position="317"/>
        <end position="340"/>
    </location>
</feature>
<evidence type="ECO:0000259" key="5">
    <source>
        <dbReference type="PROSITE" id="PS50901"/>
    </source>
</evidence>
<dbReference type="Pfam" id="PF01580">
    <property type="entry name" value="FtsK_SpoIIIE"/>
    <property type="match status" value="1"/>
</dbReference>
<gene>
    <name evidence="6" type="ORF">IGS67_02180</name>
</gene>
<dbReference type="SMART" id="SM00382">
    <property type="entry name" value="AAA"/>
    <property type="match status" value="3"/>
</dbReference>
<evidence type="ECO:0000256" key="4">
    <source>
        <dbReference type="SAM" id="MobiDB-lite"/>
    </source>
</evidence>
<dbReference type="RefSeq" id="WP_192277368.1">
    <property type="nucleotide sequence ID" value="NZ_JACZDF010000001.1"/>
</dbReference>
<dbReference type="Proteomes" id="UP000642107">
    <property type="component" value="Unassembled WGS sequence"/>
</dbReference>
<keyword evidence="7" id="KW-1185">Reference proteome</keyword>
<keyword evidence="1 3" id="KW-0547">Nucleotide-binding</keyword>
<organism evidence="6 7">
    <name type="scientific">Flavimobilis rhizosphaerae</name>
    <dbReference type="NCBI Taxonomy" id="2775421"/>
    <lineage>
        <taxon>Bacteria</taxon>
        <taxon>Bacillati</taxon>
        <taxon>Actinomycetota</taxon>
        <taxon>Actinomycetes</taxon>
        <taxon>Micrococcales</taxon>
        <taxon>Jonesiaceae</taxon>
        <taxon>Flavimobilis</taxon>
    </lineage>
</organism>
<feature type="compositionally biased region" description="Low complexity" evidence="4">
    <location>
        <begin position="319"/>
        <end position="336"/>
    </location>
</feature>
<keyword evidence="2 3" id="KW-0067">ATP-binding</keyword>
<evidence type="ECO:0000313" key="7">
    <source>
        <dbReference type="Proteomes" id="UP000642107"/>
    </source>
</evidence>
<sequence>MRPTTPSSAPSGGHVRLTLAGEDVEIERGARLGALRPRLAEVLGRSELLAVPLAVGPRVLDDDALVGFGPLVPGADVRVHVPRRRAPDLPDDPVGRARDAFGAAARWEVVAGPGAGRVEVDLGRATRGRVAEVRPRRASASDADGPRVVRVRRVRQRRTDDRAPRVRVRLARDHARRRPVRLGLRGRRVRDGDVLHVGPMTLRRVVVGVVDERATIAADATRAPSRARGLGPGLSATTLVVPLVSAATLALVTNRPAFALVGLVGPVVLGVTALIRRLRRTPPAQVGAPTTWHGLARSPVELMTRVATGLAGPSRFDLTPASTAAPGPVGTAADGATDGRGDVGPRALVAAGPSADARARATVLAFAALRPGAPVTLVGGDVRAWEWARWLGARPGPLPTSGDDAPRLAVVTPDDADALRRTSEWWAHAPAGTHVLLVPPLADAPAWCEADVDGPGVDPRLAESLARALAPAVARSTGLTHAATVPLADLLGLDPALSPASVADAVTARWAAAPTRPLAPVGRLADGSGEPFVLDLVRDGPHGLVAGTTGAGKSELLQTLVLSLALTHPPAHLTFVLLDHKGGAGFGPCLTLPHVAGVATDLEPGSARRALAALRAELRSREELLAHHSVPDVGALLARDPEVCPPRLVVVVDELRALADDDPDLVPSFLRIAAQGRSLGLHLVLATQRPAGAVSADVRANVGLRVALRVASDAESRDVVDVPDAAALPASSPGLAVVLTSGSSHRTVRCALASAPATPATARVRRVPRTPGPARTPAPVWGEDVAARLVAAADAAAGAAGAHPLWAPPLPLRCSTADVAEPVPGRVPERSAADALPVALLDEPDERRRSIAAWDPARGHLHVEGAPGSGRSTVLHAVALEAARRGWHVHVLGPDPLVVHDADDPLVEHGARDPHVPLVEHDGLGAAAGRGAGRRPVPRWLGTHAPATDPRRVHELLSQLLAVPPPSPTLVLVDGVEEVLAALGRVARGGGVDTLVALARQSAAHGVALALASARSLTGPLASTVGPRLVLTGTDRASDLGRGVPSELAGLGGPPGRGVWTGAGPARLAQAFLPTHARPSEVPVGPEASPQLVPLPTVPDDRALRELDSAAREAPHAWLAPLGHGGDDAGPRLIDVARDTLVVGPPGSGRSTVLGILARHAAQLGPLLVVGSCLPPTAGRQAADDDGDALRGGGTDDATLVVPMTPEGLARVPDLVAGGGWTLVVDDADVLARLLPVEHDRLATLPGVARCLVAATTASATLASRGLLARVRAARHGVVLDPGRPGAADVLATEVAHVVEPGPCAPGRGALVVDGRAELIQCRPPDSHGGAT</sequence>
<feature type="domain" description="FtsK" evidence="5">
    <location>
        <begin position="529"/>
        <end position="717"/>
    </location>
</feature>
<dbReference type="InterPro" id="IPR027417">
    <property type="entry name" value="P-loop_NTPase"/>
</dbReference>
<evidence type="ECO:0000256" key="2">
    <source>
        <dbReference type="ARBA" id="ARBA00022840"/>
    </source>
</evidence>
<dbReference type="InterPro" id="IPR003593">
    <property type="entry name" value="AAA+_ATPase"/>
</dbReference>
<reference evidence="6 7" key="1">
    <citation type="submission" date="2020-09" db="EMBL/GenBank/DDBJ databases">
        <title>Flavimobilis rhizosphaerae sp. nov., isolated from rhizosphere soil of Spartina alterniflora.</title>
        <authorList>
            <person name="Hanqin C."/>
        </authorList>
    </citation>
    <scope>NUCLEOTIDE SEQUENCE [LARGE SCALE GENOMIC DNA]</scope>
    <source>
        <strain evidence="6 7">GY 10621</strain>
    </source>
</reference>
<protein>
    <recommendedName>
        <fullName evidence="5">FtsK domain-containing protein</fullName>
    </recommendedName>
</protein>
<evidence type="ECO:0000313" key="6">
    <source>
        <dbReference type="EMBL" id="MBD9698302.1"/>
    </source>
</evidence>
<dbReference type="InterPro" id="IPR002543">
    <property type="entry name" value="FtsK_dom"/>
</dbReference>